<dbReference type="RefSeq" id="WP_138600707.1">
    <property type="nucleotide sequence ID" value="NZ_VCIA01000001.1"/>
</dbReference>
<comment type="caution">
    <text evidence="2">The sequence shown here is derived from an EMBL/GenBank/DDBJ whole genome shotgun (WGS) entry which is preliminary data.</text>
</comment>
<evidence type="ECO:0000256" key="1">
    <source>
        <dbReference type="SAM" id="Phobius"/>
    </source>
</evidence>
<reference evidence="2 3" key="1">
    <citation type="submission" date="2019-05" db="EMBL/GenBank/DDBJ databases">
        <title>Genomic analysis of Lentibacillus sp. NKC220-2.</title>
        <authorList>
            <person name="Oh Y.J."/>
        </authorList>
    </citation>
    <scope>NUCLEOTIDE SEQUENCE [LARGE SCALE GENOMIC DNA]</scope>
    <source>
        <strain evidence="2 3">NKC220-2</strain>
    </source>
</reference>
<feature type="transmembrane region" description="Helical" evidence="1">
    <location>
        <begin position="171"/>
        <end position="191"/>
    </location>
</feature>
<feature type="transmembrane region" description="Helical" evidence="1">
    <location>
        <begin position="7"/>
        <end position="28"/>
    </location>
</feature>
<gene>
    <name evidence="2" type="ORF">FFL34_01520</name>
</gene>
<protein>
    <submittedName>
        <fullName evidence="2">Uncharacterized protein</fullName>
    </submittedName>
</protein>
<dbReference type="EMBL" id="VCIA01000001">
    <property type="protein sequence ID" value="TMN20933.1"/>
    <property type="molecule type" value="Genomic_DNA"/>
</dbReference>
<evidence type="ECO:0000313" key="2">
    <source>
        <dbReference type="EMBL" id="TMN20933.1"/>
    </source>
</evidence>
<dbReference type="AlphaFoldDB" id="A0A5S3R6S1"/>
<organism evidence="2 3">
    <name type="scientific">Lentibacillus cibarius</name>
    <dbReference type="NCBI Taxonomy" id="2583219"/>
    <lineage>
        <taxon>Bacteria</taxon>
        <taxon>Bacillati</taxon>
        <taxon>Bacillota</taxon>
        <taxon>Bacilli</taxon>
        <taxon>Bacillales</taxon>
        <taxon>Bacillaceae</taxon>
        <taxon>Lentibacillus</taxon>
    </lineage>
</organism>
<feature type="transmembrane region" description="Helical" evidence="1">
    <location>
        <begin position="48"/>
        <end position="72"/>
    </location>
</feature>
<name>A0A5S3R6S1_9BACI</name>
<accession>A0A5S3R6S1</accession>
<proteinExistence type="predicted"/>
<keyword evidence="1" id="KW-1133">Transmembrane helix</keyword>
<sequence length="224" mass="27328">MRFDSKYLIRWGIPGWTIIFGFGLYFCLTYDFEQNLLNGSIQNSTDLLAIMFSLIVVSVPVGYLLHQAYFIFDFYDKRKKRKVIDEILNHYKDFEVPYNWDDLTLNEKYFFIEYEWHTSLLKMEDEQRNYIAGRYRYLLTTKHSLGVLRFSLGTVIFIIFAYQLLYLQFQHIWGCIIYLVLLLLFFVFSWFNFKYYSKNLNTIQGKFMQYIKKREQEKILKEIK</sequence>
<feature type="transmembrane region" description="Helical" evidence="1">
    <location>
        <begin position="146"/>
        <end position="165"/>
    </location>
</feature>
<dbReference type="OrthoDB" id="2736066at2"/>
<keyword evidence="1" id="KW-0472">Membrane</keyword>
<keyword evidence="1" id="KW-0812">Transmembrane</keyword>
<dbReference type="Proteomes" id="UP000306980">
    <property type="component" value="Unassembled WGS sequence"/>
</dbReference>
<evidence type="ECO:0000313" key="3">
    <source>
        <dbReference type="Proteomes" id="UP000306980"/>
    </source>
</evidence>